<comment type="caution">
    <text evidence="1">The sequence shown here is derived from an EMBL/GenBank/DDBJ whole genome shotgun (WGS) entry which is preliminary data.</text>
</comment>
<gene>
    <name evidence="1" type="ORF">AZO1586I_146</name>
</gene>
<protein>
    <submittedName>
        <fullName evidence="1">Uncharacterized protein</fullName>
    </submittedName>
</protein>
<sequence length="45" mass="5137">MPKTKLCCLVTNQKVPTPQAIGTWLRRLGKDNQVLKPCKKQTKRS</sequence>
<keyword evidence="2" id="KW-1185">Reference proteome</keyword>
<organism evidence="1 2">
    <name type="scientific">Bathymodiolus thermophilus thioautotrophic gill symbiont</name>
    <dbReference type="NCBI Taxonomy" id="2360"/>
    <lineage>
        <taxon>Bacteria</taxon>
        <taxon>Pseudomonadati</taxon>
        <taxon>Pseudomonadota</taxon>
        <taxon>Gammaproteobacteria</taxon>
        <taxon>sulfur-oxidizing symbionts</taxon>
    </lineage>
</organism>
<dbReference type="EMBL" id="CAHJWF010000038">
    <property type="protein sequence ID" value="CAB5497275.1"/>
    <property type="molecule type" value="Genomic_DNA"/>
</dbReference>
<name>A0ABN7G846_9GAMM</name>
<evidence type="ECO:0000313" key="1">
    <source>
        <dbReference type="EMBL" id="CAB5497275.1"/>
    </source>
</evidence>
<proteinExistence type="predicted"/>
<accession>A0ABN7G846</accession>
<evidence type="ECO:0000313" key="2">
    <source>
        <dbReference type="Proteomes" id="UP000626656"/>
    </source>
</evidence>
<reference evidence="1 2" key="1">
    <citation type="submission" date="2020-05" db="EMBL/GenBank/DDBJ databases">
        <authorList>
            <person name="Petersen J."/>
            <person name="Sayavedra L."/>
        </authorList>
    </citation>
    <scope>NUCLEOTIDE SEQUENCE [LARGE SCALE GENOMIC DNA]</scope>
    <source>
        <strain evidence="1">B azoricus SOX ET2 1586I</strain>
    </source>
</reference>
<dbReference type="Proteomes" id="UP000626656">
    <property type="component" value="Unassembled WGS sequence"/>
</dbReference>